<evidence type="ECO:0000256" key="3">
    <source>
        <dbReference type="PROSITE-ProRule" id="PRU00339"/>
    </source>
</evidence>
<organism evidence="4 5">
    <name type="scientific">Paenibacillus eucommiae</name>
    <dbReference type="NCBI Taxonomy" id="1355755"/>
    <lineage>
        <taxon>Bacteria</taxon>
        <taxon>Bacillati</taxon>
        <taxon>Bacillota</taxon>
        <taxon>Bacilli</taxon>
        <taxon>Bacillales</taxon>
        <taxon>Paenibacillaceae</taxon>
        <taxon>Paenibacillus</taxon>
    </lineage>
</organism>
<reference evidence="4 5" key="1">
    <citation type="submission" date="2021-03" db="EMBL/GenBank/DDBJ databases">
        <title>Genomic Encyclopedia of Type Strains, Phase IV (KMG-IV): sequencing the most valuable type-strain genomes for metagenomic binning, comparative biology and taxonomic classification.</title>
        <authorList>
            <person name="Goeker M."/>
        </authorList>
    </citation>
    <scope>NUCLEOTIDE SEQUENCE [LARGE SCALE GENOMIC DNA]</scope>
    <source>
        <strain evidence="4 5">DSM 26048</strain>
    </source>
</reference>
<proteinExistence type="predicted"/>
<dbReference type="InterPro" id="IPR011990">
    <property type="entry name" value="TPR-like_helical_dom_sf"/>
</dbReference>
<comment type="caution">
    <text evidence="4">The sequence shown here is derived from an EMBL/GenBank/DDBJ whole genome shotgun (WGS) entry which is preliminary data.</text>
</comment>
<evidence type="ECO:0000256" key="2">
    <source>
        <dbReference type="ARBA" id="ARBA00022803"/>
    </source>
</evidence>
<accession>A0ABS4J4J1</accession>
<name>A0ABS4J4J1_9BACL</name>
<dbReference type="SUPFAM" id="SSF48452">
    <property type="entry name" value="TPR-like"/>
    <property type="match status" value="1"/>
</dbReference>
<keyword evidence="5" id="KW-1185">Reference proteome</keyword>
<dbReference type="Pfam" id="PF13432">
    <property type="entry name" value="TPR_16"/>
    <property type="match status" value="2"/>
</dbReference>
<dbReference type="Gene3D" id="1.25.40.10">
    <property type="entry name" value="Tetratricopeptide repeat domain"/>
    <property type="match status" value="2"/>
</dbReference>
<dbReference type="Proteomes" id="UP001519287">
    <property type="component" value="Unassembled WGS sequence"/>
</dbReference>
<feature type="repeat" description="TPR" evidence="3">
    <location>
        <begin position="118"/>
        <end position="151"/>
    </location>
</feature>
<evidence type="ECO:0000256" key="1">
    <source>
        <dbReference type="ARBA" id="ARBA00022737"/>
    </source>
</evidence>
<protein>
    <submittedName>
        <fullName evidence="4">Tetratricopeptide (TPR) repeat protein</fullName>
    </submittedName>
</protein>
<dbReference type="PROSITE" id="PS50005">
    <property type="entry name" value="TPR"/>
    <property type="match status" value="1"/>
</dbReference>
<keyword evidence="1" id="KW-0677">Repeat</keyword>
<gene>
    <name evidence="4" type="ORF">J2Z66_006399</name>
</gene>
<keyword evidence="2 3" id="KW-0802">TPR repeat</keyword>
<sequence>MDGEHEIQKAYQSILGHDFEKAIEWFEKAILLEPDNAAYHHKLSITYARSNKLQKAVQQALQAVRLDSNNELYLLHLHNLQAREKMQQAELQLDPTNLKADQAIESLKEAIALDPLSKEAYLILSAAYASKQNYRHALYAVQEALRLDPLDDIAKRQAAEYSLKLNKRK</sequence>
<dbReference type="SMART" id="SM00028">
    <property type="entry name" value="TPR"/>
    <property type="match status" value="3"/>
</dbReference>
<dbReference type="PANTHER" id="PTHR45831:SF2">
    <property type="entry name" value="LD24721P"/>
    <property type="match status" value="1"/>
</dbReference>
<dbReference type="EMBL" id="JAGGLB010000028">
    <property type="protein sequence ID" value="MBP1994759.1"/>
    <property type="molecule type" value="Genomic_DNA"/>
</dbReference>
<dbReference type="InterPro" id="IPR019734">
    <property type="entry name" value="TPR_rpt"/>
</dbReference>
<dbReference type="RefSeq" id="WP_209976591.1">
    <property type="nucleotide sequence ID" value="NZ_JAGGLB010000028.1"/>
</dbReference>
<evidence type="ECO:0000313" key="4">
    <source>
        <dbReference type="EMBL" id="MBP1994759.1"/>
    </source>
</evidence>
<dbReference type="PANTHER" id="PTHR45831">
    <property type="entry name" value="LD24721P"/>
    <property type="match status" value="1"/>
</dbReference>
<dbReference type="InterPro" id="IPR047150">
    <property type="entry name" value="SGT"/>
</dbReference>
<evidence type="ECO:0000313" key="5">
    <source>
        <dbReference type="Proteomes" id="UP001519287"/>
    </source>
</evidence>